<evidence type="ECO:0000256" key="1">
    <source>
        <dbReference type="SAM" id="MobiDB-lite"/>
    </source>
</evidence>
<name>A0A9N7YEH1_PLEPL</name>
<organism evidence="2 3">
    <name type="scientific">Pleuronectes platessa</name>
    <name type="common">European plaice</name>
    <dbReference type="NCBI Taxonomy" id="8262"/>
    <lineage>
        <taxon>Eukaryota</taxon>
        <taxon>Metazoa</taxon>
        <taxon>Chordata</taxon>
        <taxon>Craniata</taxon>
        <taxon>Vertebrata</taxon>
        <taxon>Euteleostomi</taxon>
        <taxon>Actinopterygii</taxon>
        <taxon>Neopterygii</taxon>
        <taxon>Teleostei</taxon>
        <taxon>Neoteleostei</taxon>
        <taxon>Acanthomorphata</taxon>
        <taxon>Carangaria</taxon>
        <taxon>Pleuronectiformes</taxon>
        <taxon>Pleuronectoidei</taxon>
        <taxon>Pleuronectidae</taxon>
        <taxon>Pleuronectes</taxon>
    </lineage>
</organism>
<evidence type="ECO:0000313" key="2">
    <source>
        <dbReference type="EMBL" id="CAB1421294.1"/>
    </source>
</evidence>
<comment type="caution">
    <text evidence="2">The sequence shown here is derived from an EMBL/GenBank/DDBJ whole genome shotgun (WGS) entry which is preliminary data.</text>
</comment>
<feature type="compositionally biased region" description="Basic and acidic residues" evidence="1">
    <location>
        <begin position="33"/>
        <end position="50"/>
    </location>
</feature>
<protein>
    <submittedName>
        <fullName evidence="2">Uncharacterized protein</fullName>
    </submittedName>
</protein>
<keyword evidence="3" id="KW-1185">Reference proteome</keyword>
<dbReference type="EMBL" id="CADEAL010000515">
    <property type="protein sequence ID" value="CAB1421294.1"/>
    <property type="molecule type" value="Genomic_DNA"/>
</dbReference>
<feature type="region of interest" description="Disordered" evidence="1">
    <location>
        <begin position="33"/>
        <end position="63"/>
    </location>
</feature>
<sequence length="103" mass="11499">MYSLDRCDRNRAASLFLVTGMLLQSNSHYSAERYGAEAKQRRDGVQEKGPRKTSTTSRPPRNLVPVWGSVEFEGGSVFVCVFTRKTRGSQSSAAPLWPDNAHH</sequence>
<gene>
    <name evidence="2" type="ORF">PLEPLA_LOCUS9176</name>
</gene>
<dbReference type="AlphaFoldDB" id="A0A9N7YEH1"/>
<evidence type="ECO:0000313" key="3">
    <source>
        <dbReference type="Proteomes" id="UP001153269"/>
    </source>
</evidence>
<proteinExistence type="predicted"/>
<accession>A0A9N7YEH1</accession>
<dbReference type="Proteomes" id="UP001153269">
    <property type="component" value="Unassembled WGS sequence"/>
</dbReference>
<reference evidence="2" key="1">
    <citation type="submission" date="2020-03" db="EMBL/GenBank/DDBJ databases">
        <authorList>
            <person name="Weist P."/>
        </authorList>
    </citation>
    <scope>NUCLEOTIDE SEQUENCE</scope>
</reference>